<feature type="compositionally biased region" description="Gly residues" evidence="1">
    <location>
        <begin position="780"/>
        <end position="789"/>
    </location>
</feature>
<dbReference type="Proteomes" id="UP000572635">
    <property type="component" value="Unassembled WGS sequence"/>
</dbReference>
<feature type="transmembrane region" description="Helical" evidence="2">
    <location>
        <begin position="425"/>
        <end position="447"/>
    </location>
</feature>
<feature type="transmembrane region" description="Helical" evidence="2">
    <location>
        <begin position="579"/>
        <end position="597"/>
    </location>
</feature>
<feature type="transmembrane region" description="Helical" evidence="2">
    <location>
        <begin position="604"/>
        <end position="623"/>
    </location>
</feature>
<name>A0A7W8QPQ7_9ACTN</name>
<evidence type="ECO:0000313" key="4">
    <source>
        <dbReference type="EMBL" id="MBB5434368.1"/>
    </source>
</evidence>
<feature type="transmembrane region" description="Helical" evidence="2">
    <location>
        <begin position="554"/>
        <end position="573"/>
    </location>
</feature>
<keyword evidence="2" id="KW-1133">Transmembrane helix</keyword>
<reference evidence="4 5" key="1">
    <citation type="submission" date="2020-08" db="EMBL/GenBank/DDBJ databases">
        <title>Sequencing the genomes of 1000 actinobacteria strains.</title>
        <authorList>
            <person name="Klenk H.-P."/>
        </authorList>
    </citation>
    <scope>NUCLEOTIDE SEQUENCE [LARGE SCALE GENOMIC DNA]</scope>
    <source>
        <strain evidence="4 5">DSM 44551</strain>
    </source>
</reference>
<proteinExistence type="predicted"/>
<feature type="signal peptide" evidence="3">
    <location>
        <begin position="1"/>
        <end position="18"/>
    </location>
</feature>
<feature type="transmembrane region" description="Helical" evidence="2">
    <location>
        <begin position="665"/>
        <end position="682"/>
    </location>
</feature>
<protein>
    <submittedName>
        <fullName evidence="4">Uncharacterized protein</fullName>
    </submittedName>
</protein>
<accession>A0A7W8QPQ7</accession>
<feature type="region of interest" description="Disordered" evidence="1">
    <location>
        <begin position="221"/>
        <end position="260"/>
    </location>
</feature>
<sequence>MALAGLLLRVVAVGAALAAGGAASAPPAEGGPPAAASAHAQASAPATVGDGPPGGPAVLVGVPGLRWEEVGPETMPELWALAGESAIGNMSIRTATSRTCPVDGWLTVSAGQRAFSLRQQYSICELPVPPERSDGGAVVPDFEDHVEVNADSPYGAQVGLLGRSVHEMGGTTLAVGPGAALAAADEDGRVDRYLSGTEALRRTDMESSWLTVVALDPLADLYLDPPEHPEATPDEEESTANSEEEPEPEPGPVQERQRREALAEVDAELGRVLDALPENATLMVAGVSVEAGASRLNAALLHGPGPEAAGYGGGYLRSESTRRNGLVTLTDATMTLVQSMGTEPTRAMVGRSWSAVERPEGTGRSVGDLTDFSTAADVVQALMAGFFSLLVALQLLIYAAAAYAVHRYGERNRTRRAQALAVTRVVALGGAAVPVSSYLANLVPWWSSAVPQIALPVCVLACDALVVLVATAGPWRRTVLGPMTVVAGITTAVLFVDMCTGSNLQMNSPTGYTPIVAGRFYGLGNIAFATFATGMLMLVAGIAHFLIERGRRRAAVVSASVIGLATMVVIGTPGLGTDFGGLIAILPGLAVTVLMIAGHRVTVWRMALVCAAGAVLLAAVSYWDYLGPPAERSHFGLFAEQVLRGEAGPVVARKLGAMLGTLGNWQLTLLAACALLFLFAVLNKPTNWRMGALQRTYEYAPTLRAGLTGSLVTALVGFAANDSGIAIPALALTVAVPLTLSAAIWVMQREGPRPEEPAGPGDPAGPEGSAGPDGSRDGVPSGGGEAVGR</sequence>
<keyword evidence="2" id="KW-0472">Membrane</keyword>
<dbReference type="RefSeq" id="WP_184394927.1">
    <property type="nucleotide sequence ID" value="NZ_BAAAJD010000064.1"/>
</dbReference>
<dbReference type="SUPFAM" id="SSF53649">
    <property type="entry name" value="Alkaline phosphatase-like"/>
    <property type="match status" value="1"/>
</dbReference>
<dbReference type="EMBL" id="JACHDB010000001">
    <property type="protein sequence ID" value="MBB5434368.1"/>
    <property type="molecule type" value="Genomic_DNA"/>
</dbReference>
<feature type="region of interest" description="Disordered" evidence="1">
    <location>
        <begin position="22"/>
        <end position="55"/>
    </location>
</feature>
<dbReference type="InterPro" id="IPR017850">
    <property type="entry name" value="Alkaline_phosphatase_core_sf"/>
</dbReference>
<keyword evidence="3" id="KW-0732">Signal</keyword>
<feature type="region of interest" description="Disordered" evidence="1">
    <location>
        <begin position="749"/>
        <end position="789"/>
    </location>
</feature>
<evidence type="ECO:0000256" key="3">
    <source>
        <dbReference type="SAM" id="SignalP"/>
    </source>
</evidence>
<feature type="chain" id="PRO_5031440679" evidence="3">
    <location>
        <begin position="19"/>
        <end position="789"/>
    </location>
</feature>
<feature type="transmembrane region" description="Helical" evidence="2">
    <location>
        <begin position="526"/>
        <end position="547"/>
    </location>
</feature>
<feature type="compositionally biased region" description="Acidic residues" evidence="1">
    <location>
        <begin position="232"/>
        <end position="248"/>
    </location>
</feature>
<feature type="transmembrane region" description="Helical" evidence="2">
    <location>
        <begin position="485"/>
        <end position="506"/>
    </location>
</feature>
<feature type="transmembrane region" description="Helical" evidence="2">
    <location>
        <begin position="381"/>
        <end position="405"/>
    </location>
</feature>
<organism evidence="4 5">
    <name type="scientific">Nocardiopsis composta</name>
    <dbReference type="NCBI Taxonomy" id="157465"/>
    <lineage>
        <taxon>Bacteria</taxon>
        <taxon>Bacillati</taxon>
        <taxon>Actinomycetota</taxon>
        <taxon>Actinomycetes</taxon>
        <taxon>Streptosporangiales</taxon>
        <taxon>Nocardiopsidaceae</taxon>
        <taxon>Nocardiopsis</taxon>
    </lineage>
</organism>
<evidence type="ECO:0000256" key="2">
    <source>
        <dbReference type="SAM" id="Phobius"/>
    </source>
</evidence>
<dbReference type="AlphaFoldDB" id="A0A7W8QPQ7"/>
<evidence type="ECO:0000313" key="5">
    <source>
        <dbReference type="Proteomes" id="UP000572635"/>
    </source>
</evidence>
<keyword evidence="2" id="KW-0812">Transmembrane</keyword>
<gene>
    <name evidence="4" type="ORF">HDA36_004452</name>
</gene>
<evidence type="ECO:0000256" key="1">
    <source>
        <dbReference type="SAM" id="MobiDB-lite"/>
    </source>
</evidence>
<keyword evidence="5" id="KW-1185">Reference proteome</keyword>
<feature type="transmembrane region" description="Helical" evidence="2">
    <location>
        <begin position="726"/>
        <end position="747"/>
    </location>
</feature>
<comment type="caution">
    <text evidence="4">The sequence shown here is derived from an EMBL/GenBank/DDBJ whole genome shotgun (WGS) entry which is preliminary data.</text>
</comment>
<feature type="transmembrane region" description="Helical" evidence="2">
    <location>
        <begin position="703"/>
        <end position="720"/>
    </location>
</feature>
<feature type="transmembrane region" description="Helical" evidence="2">
    <location>
        <begin position="453"/>
        <end position="473"/>
    </location>
</feature>
<feature type="compositionally biased region" description="Low complexity" evidence="1">
    <location>
        <begin position="758"/>
        <end position="773"/>
    </location>
</feature>